<proteinExistence type="predicted"/>
<feature type="transmembrane region" description="Helical" evidence="1">
    <location>
        <begin position="30"/>
        <end position="49"/>
    </location>
</feature>
<feature type="transmembrane region" description="Helical" evidence="1">
    <location>
        <begin position="55"/>
        <end position="78"/>
    </location>
</feature>
<keyword evidence="1" id="KW-1133">Transmembrane helix</keyword>
<organism evidence="3 4">
    <name type="scientific">Cecembia rubra</name>
    <dbReference type="NCBI Taxonomy" id="1485585"/>
    <lineage>
        <taxon>Bacteria</taxon>
        <taxon>Pseudomonadati</taxon>
        <taxon>Bacteroidota</taxon>
        <taxon>Cytophagia</taxon>
        <taxon>Cytophagales</taxon>
        <taxon>Cyclobacteriaceae</taxon>
        <taxon>Cecembia</taxon>
    </lineage>
</organism>
<dbReference type="InterPro" id="IPR010559">
    <property type="entry name" value="Sig_transdc_His_kin_internal"/>
</dbReference>
<feature type="domain" description="Signal transduction histidine kinase internal region" evidence="2">
    <location>
        <begin position="173"/>
        <end position="251"/>
    </location>
</feature>
<comment type="caution">
    <text evidence="3">The sequence shown here is derived from an EMBL/GenBank/DDBJ whole genome shotgun (WGS) entry which is preliminary data.</text>
</comment>
<reference evidence="3 4" key="1">
    <citation type="submission" date="2018-03" db="EMBL/GenBank/DDBJ databases">
        <title>Genomic Encyclopedia of Archaeal and Bacterial Type Strains, Phase II (KMG-II): from individual species to whole genera.</title>
        <authorList>
            <person name="Goeker M."/>
        </authorList>
    </citation>
    <scope>NUCLEOTIDE SEQUENCE [LARGE SCALE GENOMIC DNA]</scope>
    <source>
        <strain evidence="3 4">DSM 28057</strain>
    </source>
</reference>
<dbReference type="Pfam" id="PF06580">
    <property type="entry name" value="His_kinase"/>
    <property type="match status" value="1"/>
</dbReference>
<keyword evidence="1" id="KW-0812">Transmembrane</keyword>
<feature type="transmembrane region" description="Helical" evidence="1">
    <location>
        <begin position="90"/>
        <end position="116"/>
    </location>
</feature>
<feature type="transmembrane region" description="Helical" evidence="1">
    <location>
        <begin position="128"/>
        <end position="149"/>
    </location>
</feature>
<dbReference type="RefSeq" id="WP_106565462.1">
    <property type="nucleotide sequence ID" value="NZ_PYGF01000001.1"/>
</dbReference>
<gene>
    <name evidence="3" type="ORF">CLV48_101294</name>
</gene>
<name>A0A2P8ED48_9BACT</name>
<evidence type="ECO:0000313" key="3">
    <source>
        <dbReference type="EMBL" id="PSL07364.1"/>
    </source>
</evidence>
<keyword evidence="1" id="KW-0472">Membrane</keyword>
<dbReference type="GO" id="GO:0000155">
    <property type="term" value="F:phosphorelay sensor kinase activity"/>
    <property type="evidence" value="ECO:0007669"/>
    <property type="project" value="InterPro"/>
</dbReference>
<dbReference type="PANTHER" id="PTHR34220:SF7">
    <property type="entry name" value="SENSOR HISTIDINE KINASE YPDA"/>
    <property type="match status" value="1"/>
</dbReference>
<sequence>MTSNSSNEAVKNLSWYAMGQKVANVFAKKYVYHPLFWLFYFVFFYNAYNKLYEDKVFLIVLIFLYGISHFGLYYIFQYSSLKNWLKNKRFWLVPVVFGFFAIVFGLLNFLFISLIFDKDLNQVFQASTWSIIIYMITSNIFTPVIFLGLKAQKEVRKSRILEEKKEKERIKDELHYLKSQVNPHFLFNTINSIYVLIKIDPDKASETLIKLSNLLRSQLYEFSAERIDIQKELEYLENYIELEKIRKGERLDFKLEKEGDLQGFQIAPLVLIPFLENCFKHLSTHLDRHNLIRVKIKRIGNTLEAEFFNTTEQLSQDQKNPIGGLGLGNIRRRLELVYPDQYKLSIKKGEGDFRVNLKINF</sequence>
<keyword evidence="4" id="KW-1185">Reference proteome</keyword>
<keyword evidence="3" id="KW-0808">Transferase</keyword>
<evidence type="ECO:0000259" key="2">
    <source>
        <dbReference type="Pfam" id="PF06580"/>
    </source>
</evidence>
<dbReference type="OrthoDB" id="9792992at2"/>
<dbReference type="EMBL" id="PYGF01000001">
    <property type="protein sequence ID" value="PSL07364.1"/>
    <property type="molecule type" value="Genomic_DNA"/>
</dbReference>
<evidence type="ECO:0000256" key="1">
    <source>
        <dbReference type="SAM" id="Phobius"/>
    </source>
</evidence>
<accession>A0A2P8ED48</accession>
<dbReference type="InterPro" id="IPR050640">
    <property type="entry name" value="Bact_2-comp_sensor_kinase"/>
</dbReference>
<evidence type="ECO:0000313" key="4">
    <source>
        <dbReference type="Proteomes" id="UP000240708"/>
    </source>
</evidence>
<dbReference type="AlphaFoldDB" id="A0A2P8ED48"/>
<dbReference type="PANTHER" id="PTHR34220">
    <property type="entry name" value="SENSOR HISTIDINE KINASE YPDA"/>
    <property type="match status" value="1"/>
</dbReference>
<dbReference type="GO" id="GO:0016020">
    <property type="term" value="C:membrane"/>
    <property type="evidence" value="ECO:0007669"/>
    <property type="project" value="InterPro"/>
</dbReference>
<dbReference type="Proteomes" id="UP000240708">
    <property type="component" value="Unassembled WGS sequence"/>
</dbReference>
<keyword evidence="3" id="KW-0418">Kinase</keyword>
<protein>
    <submittedName>
        <fullName evidence="3">Histidine kinase</fullName>
    </submittedName>
</protein>